<keyword evidence="3" id="KW-0964">Secreted</keyword>
<dbReference type="Pfam" id="PF17766">
    <property type="entry name" value="fn3_6"/>
    <property type="match status" value="1"/>
</dbReference>
<gene>
    <name evidence="13" type="ORF">RIF29_17660</name>
</gene>
<dbReference type="InterPro" id="IPR023828">
    <property type="entry name" value="Peptidase_S8_Ser-AS"/>
</dbReference>
<dbReference type="SUPFAM" id="SSF52743">
    <property type="entry name" value="Subtilisin-like"/>
    <property type="match status" value="1"/>
</dbReference>
<comment type="similarity">
    <text evidence="2 9">Belongs to the peptidase S8 family.</text>
</comment>
<keyword evidence="6 9" id="KW-0378">Hydrolase</keyword>
<dbReference type="InterPro" id="IPR045051">
    <property type="entry name" value="SBT"/>
</dbReference>
<proteinExistence type="inferred from homology"/>
<evidence type="ECO:0000256" key="9">
    <source>
        <dbReference type="PROSITE-ProRule" id="PRU01240"/>
    </source>
</evidence>
<keyword evidence="14" id="KW-1185">Reference proteome</keyword>
<evidence type="ECO:0000256" key="5">
    <source>
        <dbReference type="ARBA" id="ARBA00022729"/>
    </source>
</evidence>
<dbReference type="Gene3D" id="3.50.30.30">
    <property type="match status" value="1"/>
</dbReference>
<evidence type="ECO:0000256" key="6">
    <source>
        <dbReference type="ARBA" id="ARBA00022801"/>
    </source>
</evidence>
<evidence type="ECO:0000313" key="13">
    <source>
        <dbReference type="EMBL" id="KAK7276520.1"/>
    </source>
</evidence>
<dbReference type="Pfam" id="PF05922">
    <property type="entry name" value="Inhibitor_I9"/>
    <property type="match status" value="1"/>
</dbReference>
<evidence type="ECO:0000259" key="11">
    <source>
        <dbReference type="Pfam" id="PF05922"/>
    </source>
</evidence>
<dbReference type="PROSITE" id="PS00138">
    <property type="entry name" value="SUBTILASE_SER"/>
    <property type="match status" value="1"/>
</dbReference>
<dbReference type="GO" id="GO:0009609">
    <property type="term" value="P:response to symbiotic bacterium"/>
    <property type="evidence" value="ECO:0007669"/>
    <property type="project" value="UniProtKB-ARBA"/>
</dbReference>
<dbReference type="InterPro" id="IPR000209">
    <property type="entry name" value="Peptidase_S8/S53_dom"/>
</dbReference>
<evidence type="ECO:0000313" key="14">
    <source>
        <dbReference type="Proteomes" id="UP001372338"/>
    </source>
</evidence>
<evidence type="ECO:0000259" key="12">
    <source>
        <dbReference type="Pfam" id="PF17766"/>
    </source>
</evidence>
<dbReference type="InterPro" id="IPR041469">
    <property type="entry name" value="Subtilisin-like_FN3"/>
</dbReference>
<dbReference type="InterPro" id="IPR036852">
    <property type="entry name" value="Peptidase_S8/S53_dom_sf"/>
</dbReference>
<feature type="domain" description="Inhibitor I9" evidence="11">
    <location>
        <begin position="49"/>
        <end position="133"/>
    </location>
</feature>
<dbReference type="InterPro" id="IPR010259">
    <property type="entry name" value="S8pro/Inhibitor_I9"/>
</dbReference>
<reference evidence="13 14" key="1">
    <citation type="submission" date="2024-01" db="EMBL/GenBank/DDBJ databases">
        <title>The genomes of 5 underutilized Papilionoideae crops provide insights into root nodulation and disease resistanc.</title>
        <authorList>
            <person name="Yuan L."/>
        </authorList>
    </citation>
    <scope>NUCLEOTIDE SEQUENCE [LARGE SCALE GENOMIC DNA]</scope>
    <source>
        <strain evidence="13">ZHUSHIDOU_FW_LH</strain>
        <tissue evidence="13">Leaf</tissue>
    </source>
</reference>
<comment type="subcellular location">
    <subcellularLocation>
        <location evidence="1">Secreted</location>
    </subcellularLocation>
</comment>
<evidence type="ECO:0000256" key="2">
    <source>
        <dbReference type="ARBA" id="ARBA00011073"/>
    </source>
</evidence>
<dbReference type="FunFam" id="3.30.70.80:FF:000002">
    <property type="entry name" value="Subtilisin-like protease SBT5.3"/>
    <property type="match status" value="1"/>
</dbReference>
<sequence>MNCALMHIQKSKMLIRRNMMASSLFKLFISSFILCTLLQESTHALKKPYIVYLGGHSHGPDPSPDDLKSATDSHYDLLGSVLGSNEKAKEAIMYSYNKHINGFAALLEEEEASEIAKNPDVVSVFLSKEHKLHTTRSWDFLGLEKDGKIHASSAWRKARFGENTIIANIDTGVWPEHRSFNDKGYGPIPSKWRGKGVCDIGLYNASTKNLCNRKLIGARIFCKNFEARAGKLDPLYRSARDFEGHGTHTLSTAGGNFAKNANVFGNGKGTAKGGSPRARVVAYKVCFSIVEERSCHDADIVQAFDHAIHDGVDVISASLGGSIPVAEDLLTDGISIGAFHAVARNIVVVSSAGNDGPAPSSVTNVAPWLFTVAASTMDRDFLTNISLGNKQYLKGASLNRGLPSGKASYPLINSVNARLPNATIEDARLCKPGTLDPRKVRGKILICVRSDKIQSVGEGQQAALAGAVAVFVNNDKLSGNTLLAEPHILPGASINENDPEFEKSTENHNKSRNLVAYMTAAKTYIGIKPAPIMAGFSSVGPSAVQPLILKPDITAPGVNIMAAFTLATGPSNLASDRRRILFNVKQGTSMSCPHVAGIAGLLKTLHPNWSPAAIKSAMMTTATTLDNTNQPIRNAFDRIATPFEYGSGLVQPDLAIDPGLVYDLATTDYLNFLCASGYNQALLKLFSKSKLSYTCPKSYNIEDFNYPSITVTHRGTDPINVTRTVTNVGPPGTYVAKTHILEGFKVLVQPSSLAFKKTLEKKTFHLILQPRGVPRHGLPIFGNLSWSGGKHRVTSPIIVLQPQKPE</sequence>
<dbReference type="Gene3D" id="3.30.70.80">
    <property type="entry name" value="Peptidase S8 propeptide/proteinase inhibitor I9"/>
    <property type="match status" value="1"/>
</dbReference>
<dbReference type="PROSITE" id="PS51892">
    <property type="entry name" value="SUBTILASE"/>
    <property type="match status" value="1"/>
</dbReference>
<feature type="active site" description="Charge relay system" evidence="8 9">
    <location>
        <position position="589"/>
    </location>
</feature>
<evidence type="ECO:0000256" key="1">
    <source>
        <dbReference type="ARBA" id="ARBA00004613"/>
    </source>
</evidence>
<dbReference type="PRINTS" id="PR00723">
    <property type="entry name" value="SUBTILISIN"/>
</dbReference>
<dbReference type="GO" id="GO:0005576">
    <property type="term" value="C:extracellular region"/>
    <property type="evidence" value="ECO:0007669"/>
    <property type="project" value="UniProtKB-SubCell"/>
</dbReference>
<dbReference type="Gene3D" id="3.40.50.200">
    <property type="entry name" value="Peptidase S8/S53 domain"/>
    <property type="match status" value="1"/>
</dbReference>
<feature type="active site" description="Charge relay system" evidence="8 9">
    <location>
        <position position="245"/>
    </location>
</feature>
<dbReference type="GO" id="GO:0006508">
    <property type="term" value="P:proteolysis"/>
    <property type="evidence" value="ECO:0007669"/>
    <property type="project" value="UniProtKB-KW"/>
</dbReference>
<dbReference type="Pfam" id="PF00082">
    <property type="entry name" value="Peptidase_S8"/>
    <property type="match status" value="1"/>
</dbReference>
<accession>A0AAN9IGN0</accession>
<dbReference type="Proteomes" id="UP001372338">
    <property type="component" value="Unassembled WGS sequence"/>
</dbReference>
<evidence type="ECO:0000256" key="3">
    <source>
        <dbReference type="ARBA" id="ARBA00022525"/>
    </source>
</evidence>
<name>A0AAN9IGN0_CROPI</name>
<evidence type="ECO:0000259" key="10">
    <source>
        <dbReference type="Pfam" id="PF00082"/>
    </source>
</evidence>
<evidence type="ECO:0000256" key="7">
    <source>
        <dbReference type="ARBA" id="ARBA00022825"/>
    </source>
</evidence>
<keyword evidence="5" id="KW-0732">Signal</keyword>
<dbReference type="FunFam" id="3.40.50.200:FF:000006">
    <property type="entry name" value="Subtilisin-like protease SBT1.5"/>
    <property type="match status" value="1"/>
</dbReference>
<dbReference type="AlphaFoldDB" id="A0AAN9IGN0"/>
<keyword evidence="4 9" id="KW-0645">Protease</keyword>
<dbReference type="InterPro" id="IPR034197">
    <property type="entry name" value="Peptidases_S8_3"/>
</dbReference>
<organism evidence="13 14">
    <name type="scientific">Crotalaria pallida</name>
    <name type="common">Smooth rattlebox</name>
    <name type="synonym">Crotalaria striata</name>
    <dbReference type="NCBI Taxonomy" id="3830"/>
    <lineage>
        <taxon>Eukaryota</taxon>
        <taxon>Viridiplantae</taxon>
        <taxon>Streptophyta</taxon>
        <taxon>Embryophyta</taxon>
        <taxon>Tracheophyta</taxon>
        <taxon>Spermatophyta</taxon>
        <taxon>Magnoliopsida</taxon>
        <taxon>eudicotyledons</taxon>
        <taxon>Gunneridae</taxon>
        <taxon>Pentapetalae</taxon>
        <taxon>rosids</taxon>
        <taxon>fabids</taxon>
        <taxon>Fabales</taxon>
        <taxon>Fabaceae</taxon>
        <taxon>Papilionoideae</taxon>
        <taxon>50 kb inversion clade</taxon>
        <taxon>genistoids sensu lato</taxon>
        <taxon>core genistoids</taxon>
        <taxon>Crotalarieae</taxon>
        <taxon>Crotalaria</taxon>
    </lineage>
</organism>
<evidence type="ECO:0000256" key="4">
    <source>
        <dbReference type="ARBA" id="ARBA00022670"/>
    </source>
</evidence>
<feature type="domain" description="Subtilisin-like protease fibronectin type-III" evidence="12">
    <location>
        <begin position="703"/>
        <end position="799"/>
    </location>
</feature>
<dbReference type="CDD" id="cd02120">
    <property type="entry name" value="PA_subtilisin_like"/>
    <property type="match status" value="1"/>
</dbReference>
<protein>
    <submittedName>
        <fullName evidence="13">Uncharacterized protein</fullName>
    </submittedName>
</protein>
<dbReference type="InterPro" id="IPR037045">
    <property type="entry name" value="S8pro/Inhibitor_I9_sf"/>
</dbReference>
<dbReference type="EMBL" id="JAYWIO010000003">
    <property type="protein sequence ID" value="KAK7276520.1"/>
    <property type="molecule type" value="Genomic_DNA"/>
</dbReference>
<keyword evidence="7 9" id="KW-0720">Serine protease</keyword>
<dbReference type="InterPro" id="IPR015500">
    <property type="entry name" value="Peptidase_S8_subtilisin-rel"/>
</dbReference>
<evidence type="ECO:0000256" key="8">
    <source>
        <dbReference type="PIRSR" id="PIRSR615500-1"/>
    </source>
</evidence>
<dbReference type="Gene3D" id="2.60.40.2310">
    <property type="match status" value="1"/>
</dbReference>
<dbReference type="GO" id="GO:0009610">
    <property type="term" value="P:response to symbiotic fungus"/>
    <property type="evidence" value="ECO:0007669"/>
    <property type="project" value="UniProtKB-ARBA"/>
</dbReference>
<feature type="domain" description="Peptidase S8/S53" evidence="10">
    <location>
        <begin position="161"/>
        <end position="627"/>
    </location>
</feature>
<dbReference type="CDD" id="cd04852">
    <property type="entry name" value="Peptidases_S8_3"/>
    <property type="match status" value="1"/>
</dbReference>
<dbReference type="GO" id="GO:0004252">
    <property type="term" value="F:serine-type endopeptidase activity"/>
    <property type="evidence" value="ECO:0007669"/>
    <property type="project" value="UniProtKB-UniRule"/>
</dbReference>
<comment type="caution">
    <text evidence="13">The sequence shown here is derived from an EMBL/GenBank/DDBJ whole genome shotgun (WGS) entry which is preliminary data.</text>
</comment>
<dbReference type="PANTHER" id="PTHR10795">
    <property type="entry name" value="PROPROTEIN CONVERTASE SUBTILISIN/KEXIN"/>
    <property type="match status" value="1"/>
</dbReference>
<feature type="active site" description="Charge relay system" evidence="8 9">
    <location>
        <position position="170"/>
    </location>
</feature>